<evidence type="ECO:0000256" key="1">
    <source>
        <dbReference type="ARBA" id="ARBA00002588"/>
    </source>
</evidence>
<dbReference type="GeneTree" id="ENSGT00390000005935"/>
<keyword evidence="6" id="KW-0165">Cleavage on pair of basic residues</keyword>
<reference evidence="14" key="1">
    <citation type="submission" date="2014-08" db="EMBL/GenBank/DDBJ databases">
        <authorList>
            <person name="Senf B."/>
            <person name="Petzold A."/>
            <person name="Downie B.R."/>
            <person name="Koch P."/>
            <person name="Platzer M."/>
        </authorList>
    </citation>
    <scope>NUCLEOTIDE SEQUENCE [LARGE SCALE GENOMIC DNA]</scope>
    <source>
        <strain evidence="14">GRZ</strain>
    </source>
</reference>
<evidence type="ECO:0000256" key="4">
    <source>
        <dbReference type="ARBA" id="ARBA00019280"/>
    </source>
</evidence>
<feature type="chain" id="PRO_5044681223" description="Inhibin alpha chain" evidence="11">
    <location>
        <begin position="21"/>
        <end position="343"/>
    </location>
</feature>
<dbReference type="InterPro" id="IPR029034">
    <property type="entry name" value="Cystine-knot_cytokine"/>
</dbReference>
<dbReference type="Ensembl" id="ENSNFUT00015004972.1">
    <property type="protein sequence ID" value="ENSNFUP00015004706.1"/>
    <property type="gene ID" value="ENSNFUG00015002374.1"/>
</dbReference>
<evidence type="ECO:0000256" key="7">
    <source>
        <dbReference type="ARBA" id="ARBA00022729"/>
    </source>
</evidence>
<feature type="signal peptide" evidence="11">
    <location>
        <begin position="1"/>
        <end position="20"/>
    </location>
</feature>
<reference evidence="14" key="3">
    <citation type="submission" date="2025-05" db="UniProtKB">
        <authorList>
            <consortium name="Ensembl"/>
        </authorList>
    </citation>
    <scope>IDENTIFICATION</scope>
</reference>
<keyword evidence="9 10" id="KW-0339">Growth factor</keyword>
<dbReference type="Gene3D" id="2.10.90.10">
    <property type="entry name" value="Cystine-knot cytokines"/>
    <property type="match status" value="1"/>
</dbReference>
<dbReference type="RefSeq" id="XP_015802169.3">
    <property type="nucleotide sequence ID" value="XM_015946683.3"/>
</dbReference>
<dbReference type="Proteomes" id="UP000694548">
    <property type="component" value="Chromosome sgr04"/>
</dbReference>
<dbReference type="InterPro" id="IPR015615">
    <property type="entry name" value="TGF-beta-rel"/>
</dbReference>
<dbReference type="KEGG" id="nfu:107377211"/>
<evidence type="ECO:0000313" key="15">
    <source>
        <dbReference type="Proteomes" id="UP000694548"/>
    </source>
</evidence>
<keyword evidence="7 11" id="KW-0732">Signal</keyword>
<keyword evidence="15" id="KW-1185">Reference proteome</keyword>
<evidence type="ECO:0000256" key="9">
    <source>
        <dbReference type="PIRNR" id="PIRNR037328"/>
    </source>
</evidence>
<comment type="function">
    <text evidence="1">Inhibins and activins inhibit and activate, respectively, the secretion of follitropin by the pituitary gland. Inhibins/activins are involved in regulating a number of diverse functions such as hypothalamic and pituitary hormone secretion, gonadal hormone secretion, germ cell development and maturation, erythroid differentiation, insulin secretion, nerve cell survival, embryonic axial development or bone growth, depending on their subunit composition. Inhibins appear to oppose the functions of activins.</text>
</comment>
<dbReference type="GeneID" id="107377211"/>
<evidence type="ECO:0000256" key="3">
    <source>
        <dbReference type="ARBA" id="ARBA00006656"/>
    </source>
</evidence>
<dbReference type="InterPro" id="IPR001839">
    <property type="entry name" value="TGF-b_C"/>
</dbReference>
<keyword evidence="5 9" id="KW-0964">Secreted</keyword>
<dbReference type="FunFam" id="2.10.90.10:FF:000061">
    <property type="entry name" value="Inhibin alpha chain"/>
    <property type="match status" value="1"/>
</dbReference>
<dbReference type="GO" id="GO:0005615">
    <property type="term" value="C:extracellular space"/>
    <property type="evidence" value="ECO:0007669"/>
    <property type="project" value="TreeGrafter"/>
</dbReference>
<organism evidence="14 15">
    <name type="scientific">Nothobranchius furzeri</name>
    <name type="common">Turquoise killifish</name>
    <dbReference type="NCBI Taxonomy" id="105023"/>
    <lineage>
        <taxon>Eukaryota</taxon>
        <taxon>Metazoa</taxon>
        <taxon>Chordata</taxon>
        <taxon>Craniata</taxon>
        <taxon>Vertebrata</taxon>
        <taxon>Euteleostomi</taxon>
        <taxon>Actinopterygii</taxon>
        <taxon>Neopterygii</taxon>
        <taxon>Teleostei</taxon>
        <taxon>Neoteleostei</taxon>
        <taxon>Acanthomorphata</taxon>
        <taxon>Ovalentaria</taxon>
        <taxon>Atherinomorphae</taxon>
        <taxon>Cyprinodontiformes</taxon>
        <taxon>Nothobranchiidae</taxon>
        <taxon>Nothobranchius</taxon>
    </lineage>
</organism>
<comment type="subcellular location">
    <subcellularLocation>
        <location evidence="2">Secreted</location>
    </subcellularLocation>
</comment>
<protein>
    <recommendedName>
        <fullName evidence="4 9">Inhibin alpha chain</fullName>
    </recommendedName>
</protein>
<keyword evidence="9" id="KW-0372">Hormone</keyword>
<dbReference type="PANTHER" id="PTHR11848">
    <property type="entry name" value="TGF-BETA FAMILY"/>
    <property type="match status" value="1"/>
</dbReference>
<dbReference type="PROSITE" id="PS51362">
    <property type="entry name" value="TGF_BETA_2"/>
    <property type="match status" value="1"/>
</dbReference>
<keyword evidence="8" id="KW-0325">Glycoprotein</keyword>
<accession>A0A8C6KMJ7</accession>
<dbReference type="PANTHER" id="PTHR11848:SF117">
    <property type="entry name" value="INHIBIN ALPHA CHAIN"/>
    <property type="match status" value="1"/>
</dbReference>
<dbReference type="GO" id="GO:0005125">
    <property type="term" value="F:cytokine activity"/>
    <property type="evidence" value="ECO:0007669"/>
    <property type="project" value="TreeGrafter"/>
</dbReference>
<dbReference type="EMBL" id="JAAVVJ010000001">
    <property type="protein sequence ID" value="KAF7230100.1"/>
    <property type="molecule type" value="Genomic_DNA"/>
</dbReference>
<sequence length="343" mass="38698">MVSCGMPLLVLLWIQSLVQAYKPEELPRGVILSWFKERVLENLGLEKPPLTKVRGPGEDTTPPNVEQRHRRVLRTTRAVRENHEPSRDRDTSQVILFPSDSSFALVDSAMNKSTRSYFTFYFQPSKNLQAAVVTSAHFCFFEGGAGSSASLFIFSAQQLYQAAQTPTLRSSDGWSTFSLDGPLMNSIAEGPFLLQVRCLACQWNRDPEQMAFLHLHVKPRGRTRSPRDAAVTIPWSPTALHLLQRPSQEEPQHDDCRREEIEISFEELGWDSWIVQPKVLTFYYCHGNCSAWDRAAARLGMTQCCAPVPGSMKSLKITTTSDGGYSFKYETLPNIMPKECTCV</sequence>
<comment type="similarity">
    <text evidence="3 10">Belongs to the TGF-beta family.</text>
</comment>
<name>A0A8C6KMJ7_NOTFU</name>
<evidence type="ECO:0000313" key="13">
    <source>
        <dbReference type="EMBL" id="KAF7230100.1"/>
    </source>
</evidence>
<evidence type="ECO:0000259" key="12">
    <source>
        <dbReference type="PROSITE" id="PS51362"/>
    </source>
</evidence>
<dbReference type="SMART" id="SM00204">
    <property type="entry name" value="TGFB"/>
    <property type="match status" value="1"/>
</dbReference>
<dbReference type="GO" id="GO:1900193">
    <property type="term" value="P:regulation of oocyte maturation"/>
    <property type="evidence" value="ECO:0007669"/>
    <property type="project" value="Ensembl"/>
</dbReference>
<evidence type="ECO:0000256" key="11">
    <source>
        <dbReference type="SAM" id="SignalP"/>
    </source>
</evidence>
<dbReference type="InterPro" id="IPR017175">
    <property type="entry name" value="Inhibin_asu"/>
</dbReference>
<proteinExistence type="inferred from homology"/>
<dbReference type="SUPFAM" id="SSF57501">
    <property type="entry name" value="Cystine-knot cytokines"/>
    <property type="match status" value="1"/>
</dbReference>
<dbReference type="PRINTS" id="PR00669">
    <property type="entry name" value="INHIBINA"/>
</dbReference>
<dbReference type="CTD" id="3623"/>
<dbReference type="OrthoDB" id="9929039at2759"/>
<evidence type="ECO:0000256" key="10">
    <source>
        <dbReference type="RuleBase" id="RU000354"/>
    </source>
</evidence>
<evidence type="ECO:0000313" key="14">
    <source>
        <dbReference type="Ensembl" id="ENSNFUP00015004706.1"/>
    </source>
</evidence>
<dbReference type="GO" id="GO:0008083">
    <property type="term" value="F:growth factor activity"/>
    <property type="evidence" value="ECO:0007669"/>
    <property type="project" value="UniProtKB-KW"/>
</dbReference>
<evidence type="ECO:0000256" key="5">
    <source>
        <dbReference type="ARBA" id="ARBA00022525"/>
    </source>
</evidence>
<dbReference type="OMA" id="TYVFRPS"/>
<evidence type="ECO:0000256" key="6">
    <source>
        <dbReference type="ARBA" id="ARBA00022685"/>
    </source>
</evidence>
<dbReference type="Pfam" id="PF00019">
    <property type="entry name" value="TGF_beta"/>
    <property type="match status" value="1"/>
</dbReference>
<evidence type="ECO:0000256" key="2">
    <source>
        <dbReference type="ARBA" id="ARBA00004613"/>
    </source>
</evidence>
<dbReference type="AlphaFoldDB" id="A0A8C6KMJ7"/>
<gene>
    <name evidence="13 14" type="primary">inha</name>
    <name evidence="13" type="ORF">G4P62_003976</name>
</gene>
<reference evidence="13" key="2">
    <citation type="submission" date="2020-03" db="EMBL/GenBank/DDBJ databases">
        <title>Intra-Species Differences in Population Size shape Life History and Genome Evolution.</title>
        <authorList>
            <person name="Willemsen D."/>
            <person name="Cui R."/>
            <person name="Valenzano D.R."/>
        </authorList>
    </citation>
    <scope>NUCLEOTIDE SEQUENCE</scope>
    <source>
        <strain evidence="13">GRZ</strain>
        <tissue evidence="13">Whole</tissue>
    </source>
</reference>
<dbReference type="PIRSF" id="PIRSF037328">
    <property type="entry name" value="Inhibin_alpha_subunit"/>
    <property type="match status" value="1"/>
</dbReference>
<dbReference type="GO" id="GO:0005179">
    <property type="term" value="F:hormone activity"/>
    <property type="evidence" value="ECO:0007669"/>
    <property type="project" value="UniProtKB-KW"/>
</dbReference>
<evidence type="ECO:0000256" key="8">
    <source>
        <dbReference type="ARBA" id="ARBA00023180"/>
    </source>
</evidence>
<feature type="domain" description="TGF-beta family profile" evidence="12">
    <location>
        <begin position="224"/>
        <end position="343"/>
    </location>
</feature>
<dbReference type="Proteomes" id="UP000822369">
    <property type="component" value="Chromosome 1"/>
</dbReference>